<evidence type="ECO:0000256" key="1">
    <source>
        <dbReference type="SAM" id="Phobius"/>
    </source>
</evidence>
<gene>
    <name evidence="2" type="ORF">CFK41_12540</name>
</gene>
<dbReference type="RefSeq" id="WP_096799968.1">
    <property type="nucleotide sequence ID" value="NZ_CP023564.1"/>
</dbReference>
<feature type="transmembrane region" description="Helical" evidence="1">
    <location>
        <begin position="150"/>
        <end position="176"/>
    </location>
</feature>
<name>A0A291GZ69_9MICO</name>
<dbReference type="EMBL" id="CP023564">
    <property type="protein sequence ID" value="ATG55508.1"/>
    <property type="molecule type" value="Genomic_DNA"/>
</dbReference>
<proteinExistence type="predicted"/>
<evidence type="ECO:0000313" key="3">
    <source>
        <dbReference type="Proteomes" id="UP000217889"/>
    </source>
</evidence>
<keyword evidence="1" id="KW-1133">Transmembrane helix</keyword>
<keyword evidence="1" id="KW-0472">Membrane</keyword>
<dbReference type="KEGG" id="bgg:CFK41_12540"/>
<accession>A0A291GZ69</accession>
<dbReference type="Proteomes" id="UP000217889">
    <property type="component" value="Chromosome"/>
</dbReference>
<feature type="transmembrane region" description="Helical" evidence="1">
    <location>
        <begin position="21"/>
        <end position="54"/>
    </location>
</feature>
<sequence>MAYQASYGTYRAPAKKRGLKRIIFGILGIIANLIGLIVMPVVAGIVVTVIALLSASPVSIGGPSGTVQTTSSSLYFVYVPTSETGSSSCTVEGASDMVWDPSQGSSPATIDGTEYTVVGSIQVTDDQEVAVTCDGASDVAVADIGFVGSLVGMAVGLIIPIGLGLLAVILLIWGIVARVRS</sequence>
<dbReference type="AlphaFoldDB" id="A0A291GZ69"/>
<reference evidence="2 3" key="1">
    <citation type="journal article" date="2014" name="Int. J. Syst. Evol. Microbiol.">
        <title>Brachybacterium ginsengisoli sp. nov., isolated from soil of a ginseng field.</title>
        <authorList>
            <person name="Hoang V.A."/>
            <person name="Kim Y.J."/>
            <person name="Nguyen N.L."/>
            <person name="Yang D.C."/>
        </authorList>
    </citation>
    <scope>NUCLEOTIDE SEQUENCE [LARGE SCALE GENOMIC DNA]</scope>
    <source>
        <strain evidence="2 3">DCY80</strain>
    </source>
</reference>
<organism evidence="2 3">
    <name type="scientific">Brachybacterium ginsengisoli</name>
    <dbReference type="NCBI Taxonomy" id="1331682"/>
    <lineage>
        <taxon>Bacteria</taxon>
        <taxon>Bacillati</taxon>
        <taxon>Actinomycetota</taxon>
        <taxon>Actinomycetes</taxon>
        <taxon>Micrococcales</taxon>
        <taxon>Dermabacteraceae</taxon>
        <taxon>Brachybacterium</taxon>
    </lineage>
</organism>
<evidence type="ECO:0000313" key="2">
    <source>
        <dbReference type="EMBL" id="ATG55508.1"/>
    </source>
</evidence>
<keyword evidence="3" id="KW-1185">Reference proteome</keyword>
<protein>
    <submittedName>
        <fullName evidence="2">Uncharacterized protein</fullName>
    </submittedName>
</protein>
<keyword evidence="1" id="KW-0812">Transmembrane</keyword>